<dbReference type="InterPro" id="IPR051162">
    <property type="entry name" value="T4SS_component"/>
</dbReference>
<sequence>MFNKKEKKKEPKKQTKNSKQAQNKKNKKKKTKVPKTVQQTIPYIYAYQNGIFEIEEGVFSKSYALEDINFKIASQEDQNQIFIAFGDFLNSFNNNASLQITIFNRDIDMEEFKEKILMNLKGEALDEYREEYNEMLLEKITEGRNNLRRDKYLTVSIEADDIDAAVSVFNRMDAEIKSGIKKITGRKDTKALSLMERLAILYEIINDESKEIPFYQKANLGKSEAESINYKWMKKQKLTTKDLICPSYMKFHKDHVDLGNRIGKLYYIKNLPTFLTTDMLADVCDIPCNAVTSIIYQPLRQDKSMKMVRNQMTNINANIVESQKKANRSGYSQDLISPSLKKAKDDTEKLIQDMTSRNQKMFSVTIVIMLLADNEEEMDKYEETLKTIVSKHLCPISNFSYAQESAFSTVLPLCNNKVFTDRLLTTECASIFIPFVTEEMVQPGGLYYGINTVTNNLILYNRLKSKNANGVILGTPGAGKSFAAKQEITNVFLNTNDEILIIDPEGEYSPLAKLFGGEVIKISSGSKVHINPLDMDMNYADEGDDPVTLKSDFISSLFETISRARFGLSPNEVSIIDRCTKNIYKDYVEHMQTYQGGTCDRKASPVLEDLYEELMKQPDPEAQSLATSLELYAIGSQDIFAKRTNVNLENRFIVYDIKDIGSSMKNMGLQVCLNDVWNRVIQNKAKGKRTWFYVDEMHILTQTDTSAKFLQSIYKRARKWGGIPTGMTQNVEDLLKSAEARTILNNCDFVLMLNQAPLDRNELAAMYNISDAQCEYITNADSGQGILYTGKTIVPFTNKFPTNTKLYKAMTTKVGEVSLTS</sequence>
<protein>
    <submittedName>
        <fullName evidence="3">Type IV secretory pathway, VirB4 components</fullName>
    </submittedName>
</protein>
<evidence type="ECO:0000313" key="3">
    <source>
        <dbReference type="EMBL" id="CUN17261.1"/>
    </source>
</evidence>
<dbReference type="PANTHER" id="PTHR30121">
    <property type="entry name" value="UNCHARACTERIZED PROTEIN YJGR-RELATED"/>
    <property type="match status" value="1"/>
</dbReference>
<evidence type="ECO:0000259" key="2">
    <source>
        <dbReference type="Pfam" id="PF19044"/>
    </source>
</evidence>
<dbReference type="CDD" id="cd01127">
    <property type="entry name" value="TrwB_TraG_TraD_VirD4"/>
    <property type="match status" value="1"/>
</dbReference>
<dbReference type="InterPro" id="IPR043964">
    <property type="entry name" value="P-loop_TraG"/>
</dbReference>
<feature type="compositionally biased region" description="Basic residues" evidence="1">
    <location>
        <begin position="14"/>
        <end position="33"/>
    </location>
</feature>
<dbReference type="PANTHER" id="PTHR30121:SF6">
    <property type="entry name" value="SLR6007 PROTEIN"/>
    <property type="match status" value="1"/>
</dbReference>
<reference evidence="3 4" key="1">
    <citation type="submission" date="2015-09" db="EMBL/GenBank/DDBJ databases">
        <authorList>
            <consortium name="Pathogen Informatics"/>
        </authorList>
    </citation>
    <scope>NUCLEOTIDE SEQUENCE [LARGE SCALE GENOMIC DNA]</scope>
    <source>
        <strain evidence="3 4">2789STDY5608868</strain>
    </source>
</reference>
<organism evidence="3 4">
    <name type="scientific">Anaerostipes hadrus</name>
    <dbReference type="NCBI Taxonomy" id="649756"/>
    <lineage>
        <taxon>Bacteria</taxon>
        <taxon>Bacillati</taxon>
        <taxon>Bacillota</taxon>
        <taxon>Clostridia</taxon>
        <taxon>Lachnospirales</taxon>
        <taxon>Lachnospiraceae</taxon>
        <taxon>Anaerostipes</taxon>
    </lineage>
</organism>
<feature type="region of interest" description="Disordered" evidence="1">
    <location>
        <begin position="1"/>
        <end position="34"/>
    </location>
</feature>
<proteinExistence type="predicted"/>
<dbReference type="RefSeq" id="WP_080786869.1">
    <property type="nucleotide sequence ID" value="NZ_CYXT01000033.1"/>
</dbReference>
<feature type="domain" description="TraG P-loop" evidence="2">
    <location>
        <begin position="465"/>
        <end position="758"/>
    </location>
</feature>
<dbReference type="Pfam" id="PF19044">
    <property type="entry name" value="P-loop_TraG"/>
    <property type="match status" value="1"/>
</dbReference>
<gene>
    <name evidence="3" type="ORF">ERS852425_03096</name>
</gene>
<dbReference type="NCBIfam" id="NF045971">
    <property type="entry name" value="conju_CD1110"/>
    <property type="match status" value="1"/>
</dbReference>
<dbReference type="Proteomes" id="UP000095598">
    <property type="component" value="Unassembled WGS sequence"/>
</dbReference>
<dbReference type="SUPFAM" id="SSF52540">
    <property type="entry name" value="P-loop containing nucleoside triphosphate hydrolases"/>
    <property type="match status" value="1"/>
</dbReference>
<dbReference type="Gene3D" id="3.40.50.300">
    <property type="entry name" value="P-loop containing nucleotide triphosphate hydrolases"/>
    <property type="match status" value="1"/>
</dbReference>
<accession>A0A173UQG3</accession>
<evidence type="ECO:0000313" key="4">
    <source>
        <dbReference type="Proteomes" id="UP000095598"/>
    </source>
</evidence>
<dbReference type="EMBL" id="CYXT01000033">
    <property type="protein sequence ID" value="CUN17261.1"/>
    <property type="molecule type" value="Genomic_DNA"/>
</dbReference>
<evidence type="ECO:0000256" key="1">
    <source>
        <dbReference type="SAM" id="MobiDB-lite"/>
    </source>
</evidence>
<dbReference type="Gene3D" id="1.10.8.730">
    <property type="match status" value="1"/>
</dbReference>
<name>A0A173UQG3_ANAHA</name>
<dbReference type="AlphaFoldDB" id="A0A173UQG3"/>
<dbReference type="InterPro" id="IPR027417">
    <property type="entry name" value="P-loop_NTPase"/>
</dbReference>